<sequence>MPGLKFEFGVINLPNPNAVHPWIFGVPRISTEKSPRDITAFFFADSISLKTANFIKIEEKAPNRVVFDVAANCPLIDDPEHHTAILGFIYSCQDQFRIQNGEPIAPWRDIPCRLNIFEQAKVTDQWCQSMFSWLSPKCNKCGFHCQAHNLGKKIEFVTAVESADGRRKGYVQVLNA</sequence>
<accession>A0ABN7S9N5</accession>
<organism evidence="1 2">
    <name type="scientific">Oikopleura dioica</name>
    <name type="common">Tunicate</name>
    <dbReference type="NCBI Taxonomy" id="34765"/>
    <lineage>
        <taxon>Eukaryota</taxon>
        <taxon>Metazoa</taxon>
        <taxon>Chordata</taxon>
        <taxon>Tunicata</taxon>
        <taxon>Appendicularia</taxon>
        <taxon>Copelata</taxon>
        <taxon>Oikopleuridae</taxon>
        <taxon>Oikopleura</taxon>
    </lineage>
</organism>
<gene>
    <name evidence="1" type="ORF">OKIOD_LOCUS5768</name>
</gene>
<keyword evidence="2" id="KW-1185">Reference proteome</keyword>
<proteinExistence type="predicted"/>
<reference evidence="1 2" key="1">
    <citation type="submission" date="2021-04" db="EMBL/GenBank/DDBJ databases">
        <authorList>
            <person name="Bliznina A."/>
        </authorList>
    </citation>
    <scope>NUCLEOTIDE SEQUENCE [LARGE SCALE GENOMIC DNA]</scope>
</reference>
<evidence type="ECO:0000313" key="1">
    <source>
        <dbReference type="EMBL" id="CAG5095488.1"/>
    </source>
</evidence>
<protein>
    <submittedName>
        <fullName evidence="1">Oidioi.mRNA.OKI2018_I69.XSR.g14210.t1.cds</fullName>
    </submittedName>
</protein>
<evidence type="ECO:0000313" key="2">
    <source>
        <dbReference type="Proteomes" id="UP001158576"/>
    </source>
</evidence>
<dbReference type="Proteomes" id="UP001158576">
    <property type="component" value="Chromosome XSR"/>
</dbReference>
<name>A0ABN7S9N5_OIKDI</name>
<dbReference type="EMBL" id="OU015569">
    <property type="protein sequence ID" value="CAG5095488.1"/>
    <property type="molecule type" value="Genomic_DNA"/>
</dbReference>